<evidence type="ECO:0000256" key="2">
    <source>
        <dbReference type="ARBA" id="ARBA00022801"/>
    </source>
</evidence>
<dbReference type="InterPro" id="IPR050438">
    <property type="entry name" value="LMW_PTPase"/>
</dbReference>
<comment type="caution">
    <text evidence="6">The sequence shown here is derived from an EMBL/GenBank/DDBJ whole genome shotgun (WGS) entry which is preliminary data.</text>
</comment>
<keyword evidence="3" id="KW-0904">Protein phosphatase</keyword>
<dbReference type="Gene3D" id="3.40.50.2300">
    <property type="match status" value="1"/>
</dbReference>
<sequence length="183" mass="20082">MVVGMKILFVCTGNICRSPMGELLLSHYIPDADISVDSAGTRGLDNHAIDPSSAKLLDQAGIDSSAFRSKRITPQLADSADLIFCFEPHQRQDIATLAPRAGRRTFLLPDFANMCAYCAQQGFITGNNRQERLESVIDNASMIRPMLPAPISIEDPHRKDFPVFQKAYDQICQALSIIAKATA</sequence>
<dbReference type="InterPro" id="IPR036196">
    <property type="entry name" value="Ptyr_pPase_sf"/>
</dbReference>
<organism evidence="6 7">
    <name type="scientific">Bifidobacterium hapali</name>
    <dbReference type="NCBI Taxonomy" id="1630172"/>
    <lineage>
        <taxon>Bacteria</taxon>
        <taxon>Bacillati</taxon>
        <taxon>Actinomycetota</taxon>
        <taxon>Actinomycetes</taxon>
        <taxon>Bifidobacteriales</taxon>
        <taxon>Bifidobacteriaceae</taxon>
        <taxon>Bifidobacterium</taxon>
    </lineage>
</organism>
<evidence type="ECO:0000256" key="4">
    <source>
        <dbReference type="PIRSR" id="PIRSR617867-1"/>
    </source>
</evidence>
<dbReference type="EMBL" id="MWWY01000038">
    <property type="protein sequence ID" value="OZG63249.1"/>
    <property type="molecule type" value="Genomic_DNA"/>
</dbReference>
<dbReference type="AlphaFoldDB" id="A0A261FVQ4"/>
<dbReference type="PRINTS" id="PR00719">
    <property type="entry name" value="LMWPTPASE"/>
</dbReference>
<dbReference type="Proteomes" id="UP000216074">
    <property type="component" value="Unassembled WGS sequence"/>
</dbReference>
<dbReference type="SMART" id="SM00226">
    <property type="entry name" value="LMWPc"/>
    <property type="match status" value="1"/>
</dbReference>
<keyword evidence="7" id="KW-1185">Reference proteome</keyword>
<dbReference type="GO" id="GO:0004725">
    <property type="term" value="F:protein tyrosine phosphatase activity"/>
    <property type="evidence" value="ECO:0007669"/>
    <property type="project" value="InterPro"/>
</dbReference>
<feature type="domain" description="Phosphotyrosine protein phosphatase I" evidence="5">
    <location>
        <begin position="5"/>
        <end position="181"/>
    </location>
</feature>
<feature type="active site" description="Nucleophile" evidence="4">
    <location>
        <position position="11"/>
    </location>
</feature>
<keyword evidence="2" id="KW-0378">Hydrolase</keyword>
<evidence type="ECO:0000256" key="3">
    <source>
        <dbReference type="ARBA" id="ARBA00022912"/>
    </source>
</evidence>
<dbReference type="PANTHER" id="PTHR11717:SF31">
    <property type="entry name" value="LOW MOLECULAR WEIGHT PROTEIN-TYROSINE-PHOSPHATASE ETP-RELATED"/>
    <property type="match status" value="1"/>
</dbReference>
<dbReference type="Pfam" id="PF01451">
    <property type="entry name" value="LMWPc"/>
    <property type="match status" value="1"/>
</dbReference>
<evidence type="ECO:0000313" key="6">
    <source>
        <dbReference type="EMBL" id="OZG63249.1"/>
    </source>
</evidence>
<gene>
    <name evidence="6" type="ORF">BHAP_1902</name>
</gene>
<proteinExistence type="inferred from homology"/>
<dbReference type="PANTHER" id="PTHR11717">
    <property type="entry name" value="LOW MOLECULAR WEIGHT PROTEIN TYROSINE PHOSPHATASE"/>
    <property type="match status" value="1"/>
</dbReference>
<dbReference type="SUPFAM" id="SSF52788">
    <property type="entry name" value="Phosphotyrosine protein phosphatases I"/>
    <property type="match status" value="1"/>
</dbReference>
<feature type="active site" evidence="4">
    <location>
        <position position="17"/>
    </location>
</feature>
<dbReference type="InterPro" id="IPR023485">
    <property type="entry name" value="Ptyr_pPase"/>
</dbReference>
<accession>A0A261FVQ4</accession>
<reference evidence="6 7" key="1">
    <citation type="journal article" date="2017" name="BMC Genomics">
        <title>Comparative genomic and phylogenomic analyses of the Bifidobacteriaceae family.</title>
        <authorList>
            <person name="Lugli G.A."/>
            <person name="Milani C."/>
            <person name="Turroni F."/>
            <person name="Duranti S."/>
            <person name="Mancabelli L."/>
            <person name="Mangifesta M."/>
            <person name="Ferrario C."/>
            <person name="Modesto M."/>
            <person name="Mattarelli P."/>
            <person name="Jiri K."/>
            <person name="van Sinderen D."/>
            <person name="Ventura M."/>
        </authorList>
    </citation>
    <scope>NUCLEOTIDE SEQUENCE [LARGE SCALE GENOMIC DNA]</scope>
    <source>
        <strain evidence="6 7">DSM 100202</strain>
    </source>
</reference>
<evidence type="ECO:0000259" key="5">
    <source>
        <dbReference type="SMART" id="SM00226"/>
    </source>
</evidence>
<dbReference type="InterPro" id="IPR017867">
    <property type="entry name" value="Tyr_phospatase_low_mol_wt"/>
</dbReference>
<name>A0A261FVQ4_9BIFI</name>
<evidence type="ECO:0000313" key="7">
    <source>
        <dbReference type="Proteomes" id="UP000216074"/>
    </source>
</evidence>
<comment type="similarity">
    <text evidence="1">Belongs to the low molecular weight phosphotyrosine protein phosphatase family.</text>
</comment>
<protein>
    <submittedName>
        <fullName evidence="6">Protein-tyrosine-phosphatase</fullName>
    </submittedName>
</protein>
<evidence type="ECO:0000256" key="1">
    <source>
        <dbReference type="ARBA" id="ARBA00011063"/>
    </source>
</evidence>